<gene>
    <name evidence="3" type="ORF">Mal52_31080</name>
</gene>
<dbReference type="Proteomes" id="UP000319383">
    <property type="component" value="Chromosome"/>
</dbReference>
<name>A0A517ZQ64_9PLAN</name>
<protein>
    <submittedName>
        <fullName evidence="3">Uncharacterized protein</fullName>
    </submittedName>
</protein>
<accession>A0A517ZQ64</accession>
<dbReference type="EMBL" id="CP036276">
    <property type="protein sequence ID" value="QDU44622.1"/>
    <property type="molecule type" value="Genomic_DNA"/>
</dbReference>
<evidence type="ECO:0000313" key="3">
    <source>
        <dbReference type="EMBL" id="QDU44622.1"/>
    </source>
</evidence>
<evidence type="ECO:0000256" key="1">
    <source>
        <dbReference type="SAM" id="MobiDB-lite"/>
    </source>
</evidence>
<evidence type="ECO:0000256" key="2">
    <source>
        <dbReference type="SAM" id="SignalP"/>
    </source>
</evidence>
<keyword evidence="2" id="KW-0732">Signal</keyword>
<organism evidence="3 4">
    <name type="scientific">Symmachiella dynata</name>
    <dbReference type="NCBI Taxonomy" id="2527995"/>
    <lineage>
        <taxon>Bacteria</taxon>
        <taxon>Pseudomonadati</taxon>
        <taxon>Planctomycetota</taxon>
        <taxon>Planctomycetia</taxon>
        <taxon>Planctomycetales</taxon>
        <taxon>Planctomycetaceae</taxon>
        <taxon>Symmachiella</taxon>
    </lineage>
</organism>
<feature type="compositionally biased region" description="Low complexity" evidence="1">
    <location>
        <begin position="260"/>
        <end position="270"/>
    </location>
</feature>
<dbReference type="AlphaFoldDB" id="A0A517ZQ64"/>
<dbReference type="KEGG" id="sdyn:Mal52_31080"/>
<proteinExistence type="predicted"/>
<feature type="chain" id="PRO_5022091667" evidence="2">
    <location>
        <begin position="40"/>
        <end position="371"/>
    </location>
</feature>
<reference evidence="3 4" key="1">
    <citation type="submission" date="2019-02" db="EMBL/GenBank/DDBJ databases">
        <title>Deep-cultivation of Planctomycetes and their phenomic and genomic characterization uncovers novel biology.</title>
        <authorList>
            <person name="Wiegand S."/>
            <person name="Jogler M."/>
            <person name="Boedeker C."/>
            <person name="Pinto D."/>
            <person name="Vollmers J."/>
            <person name="Rivas-Marin E."/>
            <person name="Kohn T."/>
            <person name="Peeters S.H."/>
            <person name="Heuer A."/>
            <person name="Rast P."/>
            <person name="Oberbeckmann S."/>
            <person name="Bunk B."/>
            <person name="Jeske O."/>
            <person name="Meyerdierks A."/>
            <person name="Storesund J.E."/>
            <person name="Kallscheuer N."/>
            <person name="Luecker S."/>
            <person name="Lage O.M."/>
            <person name="Pohl T."/>
            <person name="Merkel B.J."/>
            <person name="Hornburger P."/>
            <person name="Mueller R.-W."/>
            <person name="Bruemmer F."/>
            <person name="Labrenz M."/>
            <person name="Spormann A.M."/>
            <person name="Op den Camp H."/>
            <person name="Overmann J."/>
            <person name="Amann R."/>
            <person name="Jetten M.S.M."/>
            <person name="Mascher T."/>
            <person name="Medema M.H."/>
            <person name="Devos D.P."/>
            <person name="Kaster A.-K."/>
            <person name="Ovreas L."/>
            <person name="Rohde M."/>
            <person name="Galperin M.Y."/>
            <person name="Jogler C."/>
        </authorList>
    </citation>
    <scope>NUCLEOTIDE SEQUENCE [LARGE SCALE GENOMIC DNA]</scope>
    <source>
        <strain evidence="3 4">Mal52</strain>
    </source>
</reference>
<evidence type="ECO:0000313" key="4">
    <source>
        <dbReference type="Proteomes" id="UP000319383"/>
    </source>
</evidence>
<keyword evidence="4" id="KW-1185">Reference proteome</keyword>
<feature type="signal peptide" evidence="2">
    <location>
        <begin position="1"/>
        <end position="39"/>
    </location>
</feature>
<sequence length="371" mass="40208" precursor="true">MVELTKFAGTRRFHPILNAKRLPCFLFVIIILSSQDASAQDPARLQIMNAGINLGWTSGIIETEGVTAENIDQIGANLANATAAITALVPLIASPPYDTDSFVKVNEEINRLSGKIGGMPRDKAAHEISAIYRRLQSALRVYLSARTRKLTQGGTCDASTLDVGYYFGRGHTALQRGNLTLERKSRETMMHSIHTGAEIAKSRPCVFPSDQYLSAPVLDTPTVATYASSLTVIQNVAAVGTLPAGVALDPAVKIPTAVAPSSVPTTTLTTSPPPDNGKTPRPVVRPDLSKPWSSTWGNIHWSENYYGTKSKTLTGKLVKINNRWVFFGRWGRTSSDRSGQVMFTFTSPTSFEGYYTENSKKGGSWRGAAPD</sequence>
<feature type="region of interest" description="Disordered" evidence="1">
    <location>
        <begin position="260"/>
        <end position="289"/>
    </location>
</feature>